<protein>
    <submittedName>
        <fullName evidence="1">Uncharacterized protein</fullName>
    </submittedName>
</protein>
<evidence type="ECO:0000313" key="2">
    <source>
        <dbReference type="Proteomes" id="UP000055024"/>
    </source>
</evidence>
<dbReference type="AlphaFoldDB" id="A0A0V1EML2"/>
<comment type="caution">
    <text evidence="1">The sequence shown here is derived from an EMBL/GenBank/DDBJ whole genome shotgun (WGS) entry which is preliminary data.</text>
</comment>
<sequence>MGCRMFLTIVSCFMLFFQLKIERNSRIHTLCQPCIA</sequence>
<reference evidence="1 2" key="1">
    <citation type="submission" date="2015-01" db="EMBL/GenBank/DDBJ databases">
        <title>Evolution of Trichinella species and genotypes.</title>
        <authorList>
            <person name="Korhonen P.K."/>
            <person name="Edoardo P."/>
            <person name="Giuseppe L.R."/>
            <person name="Gasser R.B."/>
        </authorList>
    </citation>
    <scope>NUCLEOTIDE SEQUENCE [LARGE SCALE GENOMIC DNA]</scope>
    <source>
        <strain evidence="1">ISS1029</strain>
    </source>
</reference>
<accession>A0A0V1EML2</accession>
<organism evidence="1 2">
    <name type="scientific">Trichinella zimbabwensis</name>
    <dbReference type="NCBI Taxonomy" id="268475"/>
    <lineage>
        <taxon>Eukaryota</taxon>
        <taxon>Metazoa</taxon>
        <taxon>Ecdysozoa</taxon>
        <taxon>Nematoda</taxon>
        <taxon>Enoplea</taxon>
        <taxon>Dorylaimia</taxon>
        <taxon>Trichinellida</taxon>
        <taxon>Trichinellidae</taxon>
        <taxon>Trichinella</taxon>
    </lineage>
</organism>
<dbReference type="Proteomes" id="UP000055024">
    <property type="component" value="Unassembled WGS sequence"/>
</dbReference>
<name>A0A0V1EML2_9BILA</name>
<dbReference type="EMBL" id="JYDP01007233">
    <property type="protein sequence ID" value="KRY75033.1"/>
    <property type="molecule type" value="Genomic_DNA"/>
</dbReference>
<keyword evidence="2" id="KW-1185">Reference proteome</keyword>
<proteinExistence type="predicted"/>
<gene>
    <name evidence="1" type="ORF">T11_14513</name>
</gene>
<evidence type="ECO:0000313" key="1">
    <source>
        <dbReference type="EMBL" id="KRY75033.1"/>
    </source>
</evidence>